<sequence length="111" mass="11880">MNQGIKVVVYPVADLAQAKETFKTFLGVEPYADSPYYVGFKVGDMDIGLDPNGHKAGMTAYYAVDNIRQNLQTLLDSGAELVQDIRDIGGGGLIASVRDAAGNIIGLRQFA</sequence>
<gene>
    <name evidence="2" type="ORF">SE17_26705</name>
</gene>
<dbReference type="PROSITE" id="PS51819">
    <property type="entry name" value="VOC"/>
    <property type="match status" value="1"/>
</dbReference>
<dbReference type="Proteomes" id="UP000050509">
    <property type="component" value="Unassembled WGS sequence"/>
</dbReference>
<dbReference type="SUPFAM" id="SSF54593">
    <property type="entry name" value="Glyoxalase/Bleomycin resistance protein/Dihydroxybiphenyl dioxygenase"/>
    <property type="match status" value="1"/>
</dbReference>
<organism evidence="2 3">
    <name type="scientific">Kouleothrix aurantiaca</name>
    <dbReference type="NCBI Taxonomy" id="186479"/>
    <lineage>
        <taxon>Bacteria</taxon>
        <taxon>Bacillati</taxon>
        <taxon>Chloroflexota</taxon>
        <taxon>Chloroflexia</taxon>
        <taxon>Chloroflexales</taxon>
        <taxon>Roseiflexineae</taxon>
        <taxon>Roseiflexaceae</taxon>
        <taxon>Kouleothrix</taxon>
    </lineage>
</organism>
<dbReference type="EMBL" id="LJCR01001369">
    <property type="protein sequence ID" value="KPV50479.1"/>
    <property type="molecule type" value="Genomic_DNA"/>
</dbReference>
<comment type="caution">
    <text evidence="2">The sequence shown here is derived from an EMBL/GenBank/DDBJ whole genome shotgun (WGS) entry which is preliminary data.</text>
</comment>
<dbReference type="InterPro" id="IPR029068">
    <property type="entry name" value="Glyas_Bleomycin-R_OHBP_Dase"/>
</dbReference>
<evidence type="ECO:0000259" key="1">
    <source>
        <dbReference type="PROSITE" id="PS51819"/>
    </source>
</evidence>
<evidence type="ECO:0000313" key="2">
    <source>
        <dbReference type="EMBL" id="KPV50479.1"/>
    </source>
</evidence>
<feature type="domain" description="VOC" evidence="1">
    <location>
        <begin position="4"/>
        <end position="110"/>
    </location>
</feature>
<name>A0A0P9CWJ4_9CHLR</name>
<dbReference type="Gene3D" id="3.10.180.10">
    <property type="entry name" value="2,3-Dihydroxybiphenyl 1,2-Dioxygenase, domain 1"/>
    <property type="match status" value="1"/>
</dbReference>
<reference evidence="2 3" key="1">
    <citation type="submission" date="2015-09" db="EMBL/GenBank/DDBJ databases">
        <title>Draft genome sequence of Kouleothrix aurantiaca JCM 19913.</title>
        <authorList>
            <person name="Hemp J."/>
        </authorList>
    </citation>
    <scope>NUCLEOTIDE SEQUENCE [LARGE SCALE GENOMIC DNA]</scope>
    <source>
        <strain evidence="2 3">COM-B</strain>
    </source>
</reference>
<dbReference type="InterPro" id="IPR037523">
    <property type="entry name" value="VOC_core"/>
</dbReference>
<evidence type="ECO:0000313" key="3">
    <source>
        <dbReference type="Proteomes" id="UP000050509"/>
    </source>
</evidence>
<keyword evidence="3" id="KW-1185">Reference proteome</keyword>
<protein>
    <submittedName>
        <fullName evidence="2">Glyoxalase</fullName>
    </submittedName>
</protein>
<accession>A0A0P9CWJ4</accession>
<proteinExistence type="predicted"/>
<dbReference type="AlphaFoldDB" id="A0A0P9CWJ4"/>